<accession>A0A011VUW2</accession>
<dbReference type="PATRIC" id="fig|1341156.4.peg.2334"/>
<feature type="transmembrane region" description="Helical" evidence="1">
    <location>
        <begin position="14"/>
        <end position="35"/>
    </location>
</feature>
<dbReference type="RefSeq" id="WP_051506525.1">
    <property type="nucleotide sequence ID" value="NZ_JEOB01000003.1"/>
</dbReference>
<keyword evidence="1" id="KW-0812">Transmembrane</keyword>
<feature type="transmembrane region" description="Helical" evidence="1">
    <location>
        <begin position="42"/>
        <end position="61"/>
    </location>
</feature>
<evidence type="ECO:0000313" key="2">
    <source>
        <dbReference type="EMBL" id="EXM39011.1"/>
    </source>
</evidence>
<reference evidence="2 3" key="1">
    <citation type="submission" date="2013-06" db="EMBL/GenBank/DDBJ databases">
        <title>Rumen cellulosomics: divergent fiber-degrading strategies revealed by comparative genome-wide analysis of six Ruminococcal strains.</title>
        <authorList>
            <person name="Dassa B."/>
            <person name="Borovok I."/>
            <person name="Lamed R."/>
            <person name="Flint H."/>
            <person name="Yeoman C.J."/>
            <person name="White B."/>
            <person name="Bayer E.A."/>
        </authorList>
    </citation>
    <scope>NUCLEOTIDE SEQUENCE [LARGE SCALE GENOMIC DNA]</scope>
    <source>
        <strain evidence="2 3">SY3</strain>
    </source>
</reference>
<name>A0A011VUW2_RUMAL</name>
<keyword evidence="1" id="KW-1133">Transmembrane helix</keyword>
<dbReference type="OrthoDB" id="9864755at2"/>
<comment type="caution">
    <text evidence="2">The sequence shown here is derived from an EMBL/GenBank/DDBJ whole genome shotgun (WGS) entry which is preliminary data.</text>
</comment>
<sequence>MKEKYNYDNISGDYNGYGCLASMAVILLGGAHILRKPDDNNILLYIAGALFLVLFVFYKGYPFGYCFFEAGESSVTFTRLFKKQTIEYSSIKSIDIDTELRKMWFRGKEYRHYAERIIFHCDDGEHIFALKHSSENEPELTNSQFTRLKEFIEENMA</sequence>
<dbReference type="Proteomes" id="UP000021369">
    <property type="component" value="Unassembled WGS sequence"/>
</dbReference>
<evidence type="ECO:0000313" key="3">
    <source>
        <dbReference type="Proteomes" id="UP000021369"/>
    </source>
</evidence>
<keyword evidence="1" id="KW-0472">Membrane</keyword>
<gene>
    <name evidence="2" type="ORF">RASY3_11980</name>
</gene>
<dbReference type="AlphaFoldDB" id="A0A011VUW2"/>
<proteinExistence type="predicted"/>
<dbReference type="EMBL" id="JEOB01000003">
    <property type="protein sequence ID" value="EXM39011.1"/>
    <property type="molecule type" value="Genomic_DNA"/>
</dbReference>
<keyword evidence="3" id="KW-1185">Reference proteome</keyword>
<organism evidence="2 3">
    <name type="scientific">Ruminococcus albus SY3</name>
    <dbReference type="NCBI Taxonomy" id="1341156"/>
    <lineage>
        <taxon>Bacteria</taxon>
        <taxon>Bacillati</taxon>
        <taxon>Bacillota</taxon>
        <taxon>Clostridia</taxon>
        <taxon>Eubacteriales</taxon>
        <taxon>Oscillospiraceae</taxon>
        <taxon>Ruminococcus</taxon>
    </lineage>
</organism>
<protein>
    <submittedName>
        <fullName evidence="2">Uncharacterized protein</fullName>
    </submittedName>
</protein>
<evidence type="ECO:0000256" key="1">
    <source>
        <dbReference type="SAM" id="Phobius"/>
    </source>
</evidence>